<name>A0A0B3BYU6_9PSED</name>
<dbReference type="Pfam" id="PF05425">
    <property type="entry name" value="CopD"/>
    <property type="match status" value="1"/>
</dbReference>
<feature type="domain" description="Copper resistance protein D" evidence="2">
    <location>
        <begin position="44"/>
        <end position="137"/>
    </location>
</feature>
<sequence length="147" mass="15889">MYELALLAHVLGATVWTGGHLVLALAILPKVLRSRDLEFLRRFESAYERVGIPALIVQIASGLYLAAHYLPDLAALGNRANPAANLLLIKLALLLATAALAADARLRIIPRLGNHNLTALAWHVYPVTLIAVLFVLTGVGFRLGWLA</sequence>
<reference evidence="3 4" key="1">
    <citation type="submission" date="2014-11" db="EMBL/GenBank/DDBJ databases">
        <title>Genome sequence of Pseudomonas tuomuerensis JCM 14085.</title>
        <authorList>
            <person name="Shin S.-K."/>
            <person name="Yi H."/>
        </authorList>
    </citation>
    <scope>NUCLEOTIDE SEQUENCE [LARGE SCALE GENOMIC DNA]</scope>
    <source>
        <strain evidence="3 4">JCM 14085</strain>
    </source>
</reference>
<dbReference type="Proteomes" id="UP000030980">
    <property type="component" value="Unassembled WGS sequence"/>
</dbReference>
<evidence type="ECO:0000313" key="4">
    <source>
        <dbReference type="Proteomes" id="UP000030980"/>
    </source>
</evidence>
<feature type="transmembrane region" description="Helical" evidence="1">
    <location>
        <begin position="123"/>
        <end position="145"/>
    </location>
</feature>
<evidence type="ECO:0000313" key="3">
    <source>
        <dbReference type="EMBL" id="KHO65864.1"/>
    </source>
</evidence>
<evidence type="ECO:0000256" key="1">
    <source>
        <dbReference type="SAM" id="Phobius"/>
    </source>
</evidence>
<keyword evidence="4" id="KW-1185">Reference proteome</keyword>
<dbReference type="RefSeq" id="WP_039606304.1">
    <property type="nucleotide sequence ID" value="NZ_FMUP01000001.1"/>
</dbReference>
<dbReference type="STRING" id="706570.PT85_07450"/>
<dbReference type="EMBL" id="JTAK01000002">
    <property type="protein sequence ID" value="KHO65864.1"/>
    <property type="molecule type" value="Genomic_DNA"/>
</dbReference>
<keyword evidence="1" id="KW-0472">Membrane</keyword>
<gene>
    <name evidence="3" type="ORF">PT85_07450</name>
</gene>
<feature type="transmembrane region" description="Helical" evidence="1">
    <location>
        <begin position="6"/>
        <end position="29"/>
    </location>
</feature>
<dbReference type="InterPro" id="IPR008457">
    <property type="entry name" value="Cu-R_CopD_dom"/>
</dbReference>
<comment type="caution">
    <text evidence="3">The sequence shown here is derived from an EMBL/GenBank/DDBJ whole genome shotgun (WGS) entry which is preliminary data.</text>
</comment>
<keyword evidence="1" id="KW-1133">Transmembrane helix</keyword>
<proteinExistence type="predicted"/>
<dbReference type="OrthoDB" id="1162754at2"/>
<dbReference type="GO" id="GO:0016020">
    <property type="term" value="C:membrane"/>
    <property type="evidence" value="ECO:0007669"/>
    <property type="project" value="InterPro"/>
</dbReference>
<accession>A0A0B3BYU6</accession>
<feature type="transmembrane region" description="Helical" evidence="1">
    <location>
        <begin position="82"/>
        <end position="102"/>
    </location>
</feature>
<organism evidence="3 4">
    <name type="scientific">Pseudomonas flexibilis</name>
    <dbReference type="NCBI Taxonomy" id="706570"/>
    <lineage>
        <taxon>Bacteria</taxon>
        <taxon>Pseudomonadati</taxon>
        <taxon>Pseudomonadota</taxon>
        <taxon>Gammaproteobacteria</taxon>
        <taxon>Pseudomonadales</taxon>
        <taxon>Pseudomonadaceae</taxon>
        <taxon>Pseudomonas</taxon>
    </lineage>
</organism>
<keyword evidence="1" id="KW-0812">Transmembrane</keyword>
<evidence type="ECO:0000259" key="2">
    <source>
        <dbReference type="Pfam" id="PF05425"/>
    </source>
</evidence>
<protein>
    <submittedName>
        <fullName evidence="3">Copper resistance protein CopD</fullName>
    </submittedName>
</protein>
<dbReference type="AlphaFoldDB" id="A0A0B3BYU6"/>